<sequence>MILGFSSSIQKTYPGSTFNMLSDTVDKALEMAHLSRGDVDGIIATFLPGTFDGNLTLHFYTGQLAQYLGIRPRFLDYVDFGGASALAMLYRAEKAISSGDAENVILIVGGKASPVRERKVTADSVDRSYQGIRITPFDEFFRVYDDMNPVTDYALVANRHSHLFGTTDEQRAEISVKQRFNASGNERAMYRDRITVKDVLSSRMISSPLRLLEIVYPVDGFHVFVVGRSSRNSDMRPLRIKYFGEAHWPEMPPELPDIVSTPAVESSRGAKPLLERVDCFQLYDSFTITVLLQIEDVGLAEKGKGGRFAEEVDFTYQGEIPINTGGGSLNVGQPAYMSGGVILEEALIQLNGKGEGRQVKGVDNVLVNGIGGWNRAHSTTMVLGE</sequence>
<evidence type="ECO:0000259" key="2">
    <source>
        <dbReference type="Pfam" id="PF22691"/>
    </source>
</evidence>
<gene>
    <name evidence="3" type="ORF">DFR87_01070</name>
</gene>
<feature type="domain" description="Thiolase C-terminal" evidence="2">
    <location>
        <begin position="244"/>
        <end position="384"/>
    </location>
</feature>
<dbReference type="RefSeq" id="WP_054837208.1">
    <property type="nucleotide sequence ID" value="NZ_BBBA01000031.1"/>
</dbReference>
<keyword evidence="1" id="KW-0414">Isoprene biosynthesis</keyword>
<evidence type="ECO:0000256" key="1">
    <source>
        <dbReference type="ARBA" id="ARBA00023229"/>
    </source>
</evidence>
<dbReference type="EMBL" id="CP029287">
    <property type="protein sequence ID" value="AWS00472.1"/>
    <property type="molecule type" value="Genomic_DNA"/>
</dbReference>
<dbReference type="GO" id="GO:0008299">
    <property type="term" value="P:isoprenoid biosynthetic process"/>
    <property type="evidence" value="ECO:0007669"/>
    <property type="project" value="UniProtKB-KW"/>
</dbReference>
<dbReference type="InterPro" id="IPR016039">
    <property type="entry name" value="Thiolase-like"/>
</dbReference>
<organism evidence="3 4">
    <name type="scientific">Metallosphaera hakonensis JCM 8857 = DSM 7519</name>
    <dbReference type="NCBI Taxonomy" id="1293036"/>
    <lineage>
        <taxon>Archaea</taxon>
        <taxon>Thermoproteota</taxon>
        <taxon>Thermoprotei</taxon>
        <taxon>Sulfolobales</taxon>
        <taxon>Sulfolobaceae</taxon>
        <taxon>Metallosphaera</taxon>
    </lineage>
</organism>
<evidence type="ECO:0000313" key="3">
    <source>
        <dbReference type="EMBL" id="AWS00472.1"/>
    </source>
</evidence>
<reference evidence="3 4" key="1">
    <citation type="submission" date="2018-05" db="EMBL/GenBank/DDBJ databases">
        <title>Complete Genome Sequences of Extremely Thermoacidophilic, Metal-Mobilizing Type-Strain Members of the Archaeal Family Sulfolobaceae: Acidianus brierleyi DSM-1651T, Acidianus sulfidivorans DSM-18786T, Metallosphaera hakonensis DSM-7519T, and Metallosphaera prunae DSM-10039T.</title>
        <authorList>
            <person name="Counts J.A."/>
            <person name="Kelly R.M."/>
        </authorList>
    </citation>
    <scope>NUCLEOTIDE SEQUENCE [LARGE SCALE GENOMIC DNA]</scope>
    <source>
        <strain evidence="3 4">HO1-1</strain>
    </source>
</reference>
<dbReference type="KEGG" id="mhk:DFR87_01070"/>
<proteinExistence type="predicted"/>
<reference evidence="4" key="3">
    <citation type="submission" date="2020-03" db="EMBL/GenBank/DDBJ databases">
        <title>Sequencing and Assembly of Multiple Reported Metal-Biooxidizing Members of the Extremely Thermoacidophilic Archaeal Family Sulfolobaceae.</title>
        <authorList>
            <person name="Counts J.A."/>
            <person name="Kelly R.M."/>
        </authorList>
    </citation>
    <scope>NUCLEOTIDE SEQUENCE [LARGE SCALE GENOMIC DNA]</scope>
    <source>
        <strain evidence="4">HO1-1</strain>
    </source>
</reference>
<protein>
    <submittedName>
        <fullName evidence="3">Acetyl-CoA acetyltransferase</fullName>
    </submittedName>
</protein>
<keyword evidence="4" id="KW-1185">Reference proteome</keyword>
<reference evidence="4" key="2">
    <citation type="submission" date="2020-03" db="EMBL/GenBank/DDBJ databases">
        <title>Complete Genome Sequences of Extremely Thermoacidophilic, Metal-Mobilizing Type-Strain Members of the Archaeal Family Sulfolobaceae: Acidianus brierleyi DSM-1651T, Acidianus sulfidivorans DSM-18786T, Metallosphaera hakonensis DSM-7519T, and Metallosphaera prunae DSM-10039T.</title>
        <authorList>
            <person name="Counts J.A."/>
            <person name="Kelly R.M."/>
        </authorList>
    </citation>
    <scope>NUCLEOTIDE SEQUENCE [LARGE SCALE GENOMIC DNA]</scope>
    <source>
        <strain evidence="4">HO1-1</strain>
    </source>
</reference>
<dbReference type="PANTHER" id="PTHR42870">
    <property type="entry name" value="ACETYL-COA C-ACETYLTRANSFERASE"/>
    <property type="match status" value="1"/>
</dbReference>
<accession>A0A2U9IWL3</accession>
<dbReference type="GO" id="GO:0016746">
    <property type="term" value="F:acyltransferase activity"/>
    <property type="evidence" value="ECO:0007669"/>
    <property type="project" value="InterPro"/>
</dbReference>
<dbReference type="PANTHER" id="PTHR42870:SF2">
    <property type="entry name" value="LIPID-TRANSFER PROTEIN, PUTATIVE-RELATED"/>
    <property type="match status" value="1"/>
</dbReference>
<dbReference type="SUPFAM" id="SSF53901">
    <property type="entry name" value="Thiolase-like"/>
    <property type="match status" value="2"/>
</dbReference>
<name>A0A2U9IWL3_9CREN</name>
<dbReference type="Proteomes" id="UP000247586">
    <property type="component" value="Chromosome"/>
</dbReference>
<dbReference type="InterPro" id="IPR055140">
    <property type="entry name" value="Thiolase_C_2"/>
</dbReference>
<dbReference type="Pfam" id="PF22691">
    <property type="entry name" value="Thiolase_C_1"/>
    <property type="match status" value="1"/>
</dbReference>
<dbReference type="AlphaFoldDB" id="A0A2U9IWL3"/>
<dbReference type="STRING" id="1293036.GCA_001315825_02598"/>
<dbReference type="Gene3D" id="3.40.47.10">
    <property type="match status" value="1"/>
</dbReference>
<dbReference type="CDD" id="cd00829">
    <property type="entry name" value="SCP-x_thiolase"/>
    <property type="match status" value="1"/>
</dbReference>
<evidence type="ECO:0000313" key="4">
    <source>
        <dbReference type="Proteomes" id="UP000247586"/>
    </source>
</evidence>
<keyword evidence="3" id="KW-0808">Transferase</keyword>